<reference evidence="3" key="1">
    <citation type="submission" date="2017-09" db="EMBL/GenBank/DDBJ databases">
        <title>Depth-based differentiation of microbial function through sediment-hosted aquifers and enrichment of novel symbionts in the deep terrestrial subsurface.</title>
        <authorList>
            <person name="Probst A.J."/>
            <person name="Ladd B."/>
            <person name="Jarett J.K."/>
            <person name="Geller-Mcgrath D.E."/>
            <person name="Sieber C.M.K."/>
            <person name="Emerson J.B."/>
            <person name="Anantharaman K."/>
            <person name="Thomas B.C."/>
            <person name="Malmstrom R."/>
            <person name="Stieglmeier M."/>
            <person name="Klingl A."/>
            <person name="Woyke T."/>
            <person name="Ryan C.M."/>
            <person name="Banfield J.F."/>
        </authorList>
    </citation>
    <scope>NUCLEOTIDE SEQUENCE [LARGE SCALE GENOMIC DNA]</scope>
</reference>
<evidence type="ECO:0000313" key="2">
    <source>
        <dbReference type="EMBL" id="PJE60753.1"/>
    </source>
</evidence>
<keyword evidence="1" id="KW-0472">Membrane</keyword>
<gene>
    <name evidence="2" type="ORF">COU86_02545</name>
</gene>
<dbReference type="Proteomes" id="UP000231434">
    <property type="component" value="Unassembled WGS sequence"/>
</dbReference>
<evidence type="ECO:0000256" key="1">
    <source>
        <dbReference type="SAM" id="Phobius"/>
    </source>
</evidence>
<feature type="transmembrane region" description="Helical" evidence="1">
    <location>
        <begin position="44"/>
        <end position="62"/>
    </location>
</feature>
<evidence type="ECO:0000313" key="3">
    <source>
        <dbReference type="Proteomes" id="UP000231434"/>
    </source>
</evidence>
<keyword evidence="1" id="KW-1133">Transmembrane helix</keyword>
<feature type="transmembrane region" description="Helical" evidence="1">
    <location>
        <begin position="12"/>
        <end position="32"/>
    </location>
</feature>
<proteinExistence type="predicted"/>
<sequence length="70" mass="8066">MSQPSRRQNKINFLLLFLLPVIVIFDLLYYLINRSSCLNCGNLSQFFSTSSLSAFLIGGFLAKFRKNKRT</sequence>
<keyword evidence="1" id="KW-0812">Transmembrane</keyword>
<dbReference type="AlphaFoldDB" id="A0A2M8KLF5"/>
<protein>
    <submittedName>
        <fullName evidence="2">Uncharacterized protein</fullName>
    </submittedName>
</protein>
<accession>A0A2M8KLF5</accession>
<dbReference type="EMBL" id="PFEB01000031">
    <property type="protein sequence ID" value="PJE60753.1"/>
    <property type="molecule type" value="Genomic_DNA"/>
</dbReference>
<organism evidence="2 3">
    <name type="scientific">Candidatus Roizmanbacteria bacterium CG10_big_fil_rev_8_21_14_0_10_36_26</name>
    <dbReference type="NCBI Taxonomy" id="1974851"/>
    <lineage>
        <taxon>Bacteria</taxon>
        <taxon>Candidatus Roizmaniibacteriota</taxon>
    </lineage>
</organism>
<comment type="caution">
    <text evidence="2">The sequence shown here is derived from an EMBL/GenBank/DDBJ whole genome shotgun (WGS) entry which is preliminary data.</text>
</comment>
<name>A0A2M8KLF5_9BACT</name>